<dbReference type="SFLD" id="SFLDS00003">
    <property type="entry name" value="Haloacid_Dehalogenase"/>
    <property type="match status" value="1"/>
</dbReference>
<reference evidence="3 4" key="1">
    <citation type="journal article" date="2015" name="Stand. Genomic Sci.">
        <title>High quality draft genome sequence of the moderately halophilic bacterium Pontibacillus yanchengensis Y32(T) and comparison among Pontibacillus genomes.</title>
        <authorList>
            <person name="Huang J."/>
            <person name="Qiao Z.X."/>
            <person name="Tang J.W."/>
            <person name="Wang G."/>
        </authorList>
    </citation>
    <scope>NUCLEOTIDE SEQUENCE [LARGE SCALE GENOMIC DNA]</scope>
    <source>
        <strain evidence="3 4">Y32</strain>
    </source>
</reference>
<evidence type="ECO:0000313" key="3">
    <source>
        <dbReference type="EMBL" id="KGP72329.1"/>
    </source>
</evidence>
<sequence>MATDKAILFDVDGVLLSEERYFDSSALTVWEMLYSNQYIGLDQSIFKTDLTDDEINQVRSTVFDEDRVLSFIKSRGINANWDMVYLTLSHQIIVLLQQIQSKDEAFVNEFLHEDITLDSLQKLNNKVQQLEVKPQFHSFVEDFEKGEATKQELLTFLNEIAYEKLGVNTESFTRNSELWTIGREAFQEWYVGEELIEKSIGKQARQQGKKGFIQHEIPLAKEEELQALFQQLQSDNWTIGVGTGRPKLETIEPLRALGLLDYIEEDRIVTASDVLEAEQTHPDKAPLAKPQPYTYIRSWLTKQSTIQQALEYTLPIDGDKILIVGDSVADGLAAQTMGATFVAVLTGLSGKKARPDFEKMKADYIIDNVVDLSTII</sequence>
<dbReference type="InterPro" id="IPR050155">
    <property type="entry name" value="HAD-like_hydrolase_sf"/>
</dbReference>
<comment type="caution">
    <text evidence="3">The sequence shown here is derived from an EMBL/GenBank/DDBJ whole genome shotgun (WGS) entry which is preliminary data.</text>
</comment>
<dbReference type="GO" id="GO:0006281">
    <property type="term" value="P:DNA repair"/>
    <property type="evidence" value="ECO:0007669"/>
    <property type="project" value="TreeGrafter"/>
</dbReference>
<dbReference type="Proteomes" id="UP000030147">
    <property type="component" value="Unassembled WGS sequence"/>
</dbReference>
<keyword evidence="4" id="KW-1185">Reference proteome</keyword>
<dbReference type="Pfam" id="PF13242">
    <property type="entry name" value="Hydrolase_like"/>
    <property type="match status" value="1"/>
</dbReference>
<dbReference type="SFLD" id="SFLDG01129">
    <property type="entry name" value="C1.5:_HAD__Beta-PGM__Phosphata"/>
    <property type="match status" value="1"/>
</dbReference>
<dbReference type="RefSeq" id="WP_036820229.1">
    <property type="nucleotide sequence ID" value="NZ_AVBF01000032.1"/>
</dbReference>
<dbReference type="SUPFAM" id="SSF56784">
    <property type="entry name" value="HAD-like"/>
    <property type="match status" value="1"/>
</dbReference>
<proteinExistence type="predicted"/>
<dbReference type="EMBL" id="AVBF01000032">
    <property type="protein sequence ID" value="KGP72329.1"/>
    <property type="molecule type" value="Genomic_DNA"/>
</dbReference>
<dbReference type="PANTHER" id="PTHR43434:SF1">
    <property type="entry name" value="PHOSPHOGLYCOLATE PHOSPHATASE"/>
    <property type="match status" value="1"/>
</dbReference>
<dbReference type="AlphaFoldDB" id="A0A0A2T9W9"/>
<accession>A0A0A2T9W9</accession>
<dbReference type="PANTHER" id="PTHR43434">
    <property type="entry name" value="PHOSPHOGLYCOLATE PHOSPHATASE"/>
    <property type="match status" value="1"/>
</dbReference>
<dbReference type="STRING" id="1385514.N782_12915"/>
<dbReference type="InterPro" id="IPR023214">
    <property type="entry name" value="HAD_sf"/>
</dbReference>
<evidence type="ECO:0000256" key="1">
    <source>
        <dbReference type="ARBA" id="ARBA00022801"/>
    </source>
</evidence>
<gene>
    <name evidence="3" type="ORF">N782_12915</name>
</gene>
<keyword evidence="2" id="KW-0460">Magnesium</keyword>
<evidence type="ECO:0000256" key="2">
    <source>
        <dbReference type="ARBA" id="ARBA00022842"/>
    </source>
</evidence>
<dbReference type="GO" id="GO:0008967">
    <property type="term" value="F:phosphoglycolate phosphatase activity"/>
    <property type="evidence" value="ECO:0007669"/>
    <property type="project" value="TreeGrafter"/>
</dbReference>
<name>A0A0A2T9W9_9BACI</name>
<dbReference type="OrthoDB" id="2474611at2"/>
<protein>
    <submittedName>
        <fullName evidence="3">Phosphatase</fullName>
    </submittedName>
</protein>
<keyword evidence="1" id="KW-0378">Hydrolase</keyword>
<dbReference type="eggNOG" id="COG0546">
    <property type="taxonomic scope" value="Bacteria"/>
</dbReference>
<organism evidence="3 4">
    <name type="scientific">Pontibacillus yanchengensis Y32</name>
    <dbReference type="NCBI Taxonomy" id="1385514"/>
    <lineage>
        <taxon>Bacteria</taxon>
        <taxon>Bacillati</taxon>
        <taxon>Bacillota</taxon>
        <taxon>Bacilli</taxon>
        <taxon>Bacillales</taxon>
        <taxon>Bacillaceae</taxon>
        <taxon>Pontibacillus</taxon>
    </lineage>
</organism>
<dbReference type="InterPro" id="IPR036412">
    <property type="entry name" value="HAD-like_sf"/>
</dbReference>
<evidence type="ECO:0000313" key="4">
    <source>
        <dbReference type="Proteomes" id="UP000030147"/>
    </source>
</evidence>
<dbReference type="Gene3D" id="3.40.50.1000">
    <property type="entry name" value="HAD superfamily/HAD-like"/>
    <property type="match status" value="1"/>
</dbReference>